<feature type="compositionally biased region" description="Low complexity" evidence="14">
    <location>
        <begin position="460"/>
        <end position="478"/>
    </location>
</feature>
<evidence type="ECO:0000259" key="15">
    <source>
        <dbReference type="SMART" id="SM00840"/>
    </source>
</evidence>
<dbReference type="Gene3D" id="1.20.120.1910">
    <property type="entry name" value="Cysteine-tRNA ligase, C-terminal anti-codon recognition domain"/>
    <property type="match status" value="1"/>
</dbReference>
<keyword evidence="9 13" id="KW-0067">ATP-binding</keyword>
<dbReference type="GO" id="GO:0005524">
    <property type="term" value="F:ATP binding"/>
    <property type="evidence" value="ECO:0007669"/>
    <property type="project" value="UniProtKB-UniRule"/>
</dbReference>
<evidence type="ECO:0000313" key="17">
    <source>
        <dbReference type="Proteomes" id="UP000271272"/>
    </source>
</evidence>
<keyword evidence="5 13" id="KW-0436">Ligase</keyword>
<dbReference type="InterPro" id="IPR015273">
    <property type="entry name" value="Cys-tRNA-synt_Ia_DALR"/>
</dbReference>
<feature type="short sequence motif" description="'HIGH' region" evidence="13">
    <location>
        <begin position="89"/>
        <end position="99"/>
    </location>
</feature>
<dbReference type="PRINTS" id="PR00983">
    <property type="entry name" value="TRNASYNTHCYS"/>
</dbReference>
<comment type="subunit">
    <text evidence="3 13">Monomer.</text>
</comment>
<dbReference type="GO" id="GO:0008270">
    <property type="term" value="F:zinc ion binding"/>
    <property type="evidence" value="ECO:0007669"/>
    <property type="project" value="UniProtKB-UniRule"/>
</dbReference>
<keyword evidence="4 13" id="KW-0963">Cytoplasm</keyword>
<dbReference type="AlphaFoldDB" id="A0A3P1V992"/>
<keyword evidence="17" id="KW-1185">Reference proteome</keyword>
<comment type="cofactor">
    <cofactor evidence="13">
        <name>Zn(2+)</name>
        <dbReference type="ChEBI" id="CHEBI:29105"/>
    </cofactor>
    <text evidence="13">Binds 1 zinc ion per subunit.</text>
</comment>
<evidence type="ECO:0000256" key="2">
    <source>
        <dbReference type="ARBA" id="ARBA00005594"/>
    </source>
</evidence>
<dbReference type="GO" id="GO:0006423">
    <property type="term" value="P:cysteinyl-tRNA aminoacylation"/>
    <property type="evidence" value="ECO:0007669"/>
    <property type="project" value="UniProtKB-UniRule"/>
</dbReference>
<evidence type="ECO:0000256" key="11">
    <source>
        <dbReference type="ARBA" id="ARBA00023146"/>
    </source>
</evidence>
<feature type="short sequence motif" description="'KMSKS' region" evidence="13">
    <location>
        <begin position="334"/>
        <end position="338"/>
    </location>
</feature>
<dbReference type="SUPFAM" id="SSF47323">
    <property type="entry name" value="Anticodon-binding domain of a subclass of class I aminoacyl-tRNA synthetases"/>
    <property type="match status" value="1"/>
</dbReference>
<dbReference type="NCBIfam" id="TIGR00435">
    <property type="entry name" value="cysS"/>
    <property type="match status" value="1"/>
</dbReference>
<evidence type="ECO:0000313" key="16">
    <source>
        <dbReference type="EMBL" id="RRD29173.1"/>
    </source>
</evidence>
<feature type="domain" description="Cysteinyl-tRNA synthetase class Ia DALR" evidence="15">
    <location>
        <begin position="424"/>
        <end position="504"/>
    </location>
</feature>
<dbReference type="InterPro" id="IPR009080">
    <property type="entry name" value="tRNAsynth_Ia_anticodon-bd"/>
</dbReference>
<evidence type="ECO:0000256" key="14">
    <source>
        <dbReference type="SAM" id="MobiDB-lite"/>
    </source>
</evidence>
<evidence type="ECO:0000256" key="1">
    <source>
        <dbReference type="ARBA" id="ARBA00004496"/>
    </source>
</evidence>
<feature type="binding site" evidence="13">
    <location>
        <position position="87"/>
    </location>
    <ligand>
        <name>Zn(2+)</name>
        <dbReference type="ChEBI" id="CHEBI:29105"/>
    </ligand>
</feature>
<sequence>MCNGERAAHLHGAAPGPPAGPEARIGGIPRRTGARPGGGAREDVQYVCRVTDLQPTAPSLRLYDSAARAVVPLAPTVTPGVVSIYLCGATVQGSPHIGHMRSAIAFDVLRRWLERQGQSVVLIRNVTDIDDKILAKSAAATPPVPWWAWAQRHEREFDAAYRALGVEAPTYEPRATGHIPEMIDLIQRLLDEGHAYIGEAGNVYFSVASLPDYGSLTNQRVEDLATTEDESQLDDEVEADKRDPRDFALWKTAKPTEPQDAAWQAPWGRGRPGWHLECSAMSRRYLGEEFDIHGGGIDLRFPHHENEQAQSHGAGWGFARHWVHNAWVTIKGAKMSKSLGNSLTVASLLERHEGVVLRLALGTVHHRSTVEFSEEALAEAAALWARLSGTVLRAHELAQGGAGGTLSPVDVPAEELRARELPAEFTAAMDEDLNLAGAMAVVHATLKALNVALAATEADGPAATGAPAPQGAARAAAGGSSGETITDLALDLRAQLDVLGLDPLAGPWRAQVLDGAGSSQSSAAMETLGRLIQHDLDERARARADKDWARADALREKLAEAGVVVQDSPTGARWHLA</sequence>
<evidence type="ECO:0000256" key="4">
    <source>
        <dbReference type="ARBA" id="ARBA00022490"/>
    </source>
</evidence>
<dbReference type="Proteomes" id="UP000271272">
    <property type="component" value="Unassembled WGS sequence"/>
</dbReference>
<dbReference type="Pfam" id="PF23493">
    <property type="entry name" value="CysS_C"/>
    <property type="match status" value="1"/>
</dbReference>
<proteinExistence type="inferred from homology"/>
<dbReference type="InterPro" id="IPR014729">
    <property type="entry name" value="Rossmann-like_a/b/a_fold"/>
</dbReference>
<keyword evidence="8 13" id="KW-0862">Zinc</keyword>
<evidence type="ECO:0000256" key="10">
    <source>
        <dbReference type="ARBA" id="ARBA00022917"/>
    </source>
</evidence>
<keyword evidence="7 13" id="KW-0547">Nucleotide-binding</keyword>
<dbReference type="Gene3D" id="3.40.50.620">
    <property type="entry name" value="HUPs"/>
    <property type="match status" value="1"/>
</dbReference>
<evidence type="ECO:0000256" key="5">
    <source>
        <dbReference type="ARBA" id="ARBA00022598"/>
    </source>
</evidence>
<evidence type="ECO:0000256" key="8">
    <source>
        <dbReference type="ARBA" id="ARBA00022833"/>
    </source>
</evidence>
<feature type="binding site" evidence="13">
    <location>
        <position position="337"/>
    </location>
    <ligand>
        <name>ATP</name>
        <dbReference type="ChEBI" id="CHEBI:30616"/>
    </ligand>
</feature>
<comment type="catalytic activity">
    <reaction evidence="12 13">
        <text>tRNA(Cys) + L-cysteine + ATP = L-cysteinyl-tRNA(Cys) + AMP + diphosphate</text>
        <dbReference type="Rhea" id="RHEA:17773"/>
        <dbReference type="Rhea" id="RHEA-COMP:9661"/>
        <dbReference type="Rhea" id="RHEA-COMP:9679"/>
        <dbReference type="ChEBI" id="CHEBI:30616"/>
        <dbReference type="ChEBI" id="CHEBI:33019"/>
        <dbReference type="ChEBI" id="CHEBI:35235"/>
        <dbReference type="ChEBI" id="CHEBI:78442"/>
        <dbReference type="ChEBI" id="CHEBI:78517"/>
        <dbReference type="ChEBI" id="CHEBI:456215"/>
        <dbReference type="EC" id="6.1.1.16"/>
    </reaction>
</comment>
<dbReference type="EC" id="6.1.1.16" evidence="13"/>
<feature type="region of interest" description="Disordered" evidence="14">
    <location>
        <begin position="1"/>
        <end position="40"/>
    </location>
</feature>
<dbReference type="OrthoDB" id="9815130at2"/>
<dbReference type="InterPro" id="IPR056411">
    <property type="entry name" value="CysS_C"/>
</dbReference>
<dbReference type="InterPro" id="IPR024909">
    <property type="entry name" value="Cys-tRNA/MSH_ligase"/>
</dbReference>
<name>A0A3P1V992_9ACTO</name>
<dbReference type="GO" id="GO:0005829">
    <property type="term" value="C:cytosol"/>
    <property type="evidence" value="ECO:0007669"/>
    <property type="project" value="TreeGrafter"/>
</dbReference>
<feature type="binding site" evidence="13">
    <location>
        <position position="278"/>
    </location>
    <ligand>
        <name>Zn(2+)</name>
        <dbReference type="ChEBI" id="CHEBI:29105"/>
    </ligand>
</feature>
<dbReference type="SUPFAM" id="SSF52374">
    <property type="entry name" value="Nucleotidylyl transferase"/>
    <property type="match status" value="1"/>
</dbReference>
<evidence type="ECO:0000256" key="9">
    <source>
        <dbReference type="ARBA" id="ARBA00022840"/>
    </source>
</evidence>
<protein>
    <recommendedName>
        <fullName evidence="13">Cysteine--tRNA ligase</fullName>
        <ecNumber evidence="13">6.1.1.16</ecNumber>
    </recommendedName>
    <alternativeName>
        <fullName evidence="13">Cysteinyl-tRNA synthetase</fullName>
        <shortName evidence="13">CysRS</shortName>
    </alternativeName>
</protein>
<evidence type="ECO:0000256" key="6">
    <source>
        <dbReference type="ARBA" id="ARBA00022723"/>
    </source>
</evidence>
<comment type="subcellular location">
    <subcellularLocation>
        <location evidence="1 13">Cytoplasm</location>
    </subcellularLocation>
</comment>
<dbReference type="FunFam" id="3.40.50.620:FF:000068">
    <property type="entry name" value="Cysteine--tRNA ligase"/>
    <property type="match status" value="1"/>
</dbReference>
<evidence type="ECO:0000256" key="7">
    <source>
        <dbReference type="ARBA" id="ARBA00022741"/>
    </source>
</evidence>
<feature type="binding site" evidence="13">
    <location>
        <position position="303"/>
    </location>
    <ligand>
        <name>Zn(2+)</name>
        <dbReference type="ChEBI" id="CHEBI:29105"/>
    </ligand>
</feature>
<dbReference type="PANTHER" id="PTHR10890:SF30">
    <property type="entry name" value="CYSTEINE--TRNA LIGASE"/>
    <property type="match status" value="1"/>
</dbReference>
<organism evidence="16 17">
    <name type="scientific">Actinomyces bowdenii</name>
    <dbReference type="NCBI Taxonomy" id="131109"/>
    <lineage>
        <taxon>Bacteria</taxon>
        <taxon>Bacillati</taxon>
        <taxon>Actinomycetota</taxon>
        <taxon>Actinomycetes</taxon>
        <taxon>Actinomycetales</taxon>
        <taxon>Actinomycetaceae</taxon>
        <taxon>Actinomyces</taxon>
    </lineage>
</organism>
<reference evidence="16 17" key="1">
    <citation type="submission" date="2018-11" db="EMBL/GenBank/DDBJ databases">
        <title>Genomes From Bacteria Associated with the Canine Oral Cavity: a Test Case for Automated Genome-Based Taxonomic Assignment.</title>
        <authorList>
            <person name="Coil D.A."/>
            <person name="Jospin G."/>
            <person name="Darling A.E."/>
            <person name="Wallis C."/>
            <person name="Davis I.J."/>
            <person name="Harris S."/>
            <person name="Eisen J.A."/>
            <person name="Holcombe L.J."/>
            <person name="O'Flynn C."/>
        </authorList>
    </citation>
    <scope>NUCLEOTIDE SEQUENCE [LARGE SCALE GENOMIC DNA]</scope>
    <source>
        <strain evidence="16 17">OH5050</strain>
    </source>
</reference>
<keyword evidence="11 13" id="KW-0030">Aminoacyl-tRNA synthetase</keyword>
<evidence type="ECO:0000256" key="3">
    <source>
        <dbReference type="ARBA" id="ARBA00011245"/>
    </source>
</evidence>
<evidence type="ECO:0000256" key="12">
    <source>
        <dbReference type="ARBA" id="ARBA00047398"/>
    </source>
</evidence>
<keyword evidence="10 13" id="KW-0648">Protein biosynthesis</keyword>
<accession>A0A3P1V992</accession>
<evidence type="ECO:0000256" key="13">
    <source>
        <dbReference type="HAMAP-Rule" id="MF_00041"/>
    </source>
</evidence>
<dbReference type="GO" id="GO:0004817">
    <property type="term" value="F:cysteine-tRNA ligase activity"/>
    <property type="evidence" value="ECO:0007669"/>
    <property type="project" value="UniProtKB-UniRule"/>
</dbReference>
<dbReference type="PANTHER" id="PTHR10890">
    <property type="entry name" value="CYSTEINYL-TRNA SYNTHETASE"/>
    <property type="match status" value="1"/>
</dbReference>
<keyword evidence="6 13" id="KW-0479">Metal-binding</keyword>
<dbReference type="SMART" id="SM00840">
    <property type="entry name" value="DALR_2"/>
    <property type="match status" value="1"/>
</dbReference>
<comment type="caution">
    <text evidence="16">The sequence shown here is derived from an EMBL/GenBank/DDBJ whole genome shotgun (WGS) entry which is preliminary data.</text>
</comment>
<dbReference type="InterPro" id="IPR015803">
    <property type="entry name" value="Cys-tRNA-ligase"/>
</dbReference>
<feature type="compositionally biased region" description="Low complexity" evidence="14">
    <location>
        <begin position="21"/>
        <end position="31"/>
    </location>
</feature>
<comment type="similarity">
    <text evidence="2 13">Belongs to the class-I aminoacyl-tRNA synthetase family.</text>
</comment>
<dbReference type="InterPro" id="IPR032678">
    <property type="entry name" value="tRNA-synt_1_cat_dom"/>
</dbReference>
<gene>
    <name evidence="13" type="primary">cysS</name>
    <name evidence="16" type="ORF">EII10_07380</name>
</gene>
<dbReference type="HAMAP" id="MF_00041">
    <property type="entry name" value="Cys_tRNA_synth"/>
    <property type="match status" value="1"/>
</dbReference>
<feature type="binding site" evidence="13">
    <location>
        <position position="307"/>
    </location>
    <ligand>
        <name>Zn(2+)</name>
        <dbReference type="ChEBI" id="CHEBI:29105"/>
    </ligand>
</feature>
<dbReference type="EMBL" id="RQZC01000010">
    <property type="protein sequence ID" value="RRD29173.1"/>
    <property type="molecule type" value="Genomic_DNA"/>
</dbReference>
<feature type="region of interest" description="Disordered" evidence="14">
    <location>
        <begin position="460"/>
        <end position="479"/>
    </location>
</feature>
<dbReference type="Pfam" id="PF09190">
    <property type="entry name" value="DALR_2"/>
    <property type="match status" value="1"/>
</dbReference>
<dbReference type="Pfam" id="PF01406">
    <property type="entry name" value="tRNA-synt_1e"/>
    <property type="match status" value="1"/>
</dbReference>
<dbReference type="CDD" id="cd00672">
    <property type="entry name" value="CysRS_core"/>
    <property type="match status" value="1"/>
</dbReference>